<evidence type="ECO:0000313" key="2">
    <source>
        <dbReference type="Proteomes" id="UP000234211"/>
    </source>
</evidence>
<dbReference type="SUPFAM" id="SSF49464">
    <property type="entry name" value="Carboxypeptidase regulatory domain-like"/>
    <property type="match status" value="1"/>
</dbReference>
<reference evidence="2" key="1">
    <citation type="submission" date="2017-11" db="EMBL/GenBank/DDBJ databases">
        <authorList>
            <person name="Duchaud E."/>
        </authorList>
    </citation>
    <scope>NUCLEOTIDE SEQUENCE [LARGE SCALE GENOMIC DNA]</scope>
    <source>
        <strain evidence="2">Tenacibaculum sp. TNO020</strain>
    </source>
</reference>
<proteinExistence type="predicted"/>
<dbReference type="Pfam" id="PF13715">
    <property type="entry name" value="CarbopepD_reg_2"/>
    <property type="match status" value="1"/>
</dbReference>
<dbReference type="EMBL" id="OENF01000019">
    <property type="protein sequence ID" value="SOS74618.1"/>
    <property type="molecule type" value="Genomic_DNA"/>
</dbReference>
<protein>
    <submittedName>
        <fullName evidence="1">Uncharacterized protein</fullName>
    </submittedName>
</protein>
<gene>
    <name evidence="1" type="ORF">TNO020_260045</name>
</gene>
<evidence type="ECO:0000313" key="1">
    <source>
        <dbReference type="EMBL" id="SOS74618.1"/>
    </source>
</evidence>
<dbReference type="AlphaFoldDB" id="A0A2H1YGL6"/>
<accession>A0A2H1YGL6</accession>
<dbReference type="RefSeq" id="WP_101917109.1">
    <property type="nucleotide sequence ID" value="NZ_OENF01000019.1"/>
</dbReference>
<dbReference type="InterPro" id="IPR008969">
    <property type="entry name" value="CarboxyPept-like_regulatory"/>
</dbReference>
<keyword evidence="2" id="KW-1185">Reference proteome</keyword>
<sequence length="268" mass="31280">MKNKQLLIIRFFLVFFSGVFFKIQAQENNTYRKFLYADVRNKTTLLENVNIINLNTKQGTFTTINGEFKILAKPTDSLKISCIGYKTIIFEVKNIHFGMQKNIFILNKKKYKLDEIHLKKHSLTGSLTSDIKNIKNTQIINAKTLNLPYAGSKILTSTERKLYTAMGAKNILSLDYLLNSASGRIKKLQKLQTIENLEKKVKKIKNTYTLSIIKEYNIKETHVYKFIYFCTTDEKFNQIYNSTAITMIRFLKNKAELFKKQYPADYQL</sequence>
<name>A0A2H1YGL6_9FLAO</name>
<organism evidence="1 2">
    <name type="scientific">Tenacibaculum piscium</name>
    <dbReference type="NCBI Taxonomy" id="1458515"/>
    <lineage>
        <taxon>Bacteria</taxon>
        <taxon>Pseudomonadati</taxon>
        <taxon>Bacteroidota</taxon>
        <taxon>Flavobacteriia</taxon>
        <taxon>Flavobacteriales</taxon>
        <taxon>Flavobacteriaceae</taxon>
        <taxon>Tenacibaculum</taxon>
    </lineage>
</organism>
<dbReference type="Proteomes" id="UP000234211">
    <property type="component" value="Unassembled WGS sequence"/>
</dbReference>
<dbReference type="OrthoDB" id="1417583at2"/>